<proteinExistence type="inferred from homology"/>
<keyword evidence="6" id="KW-0472">Membrane</keyword>
<comment type="subcellular location">
    <subcellularLocation>
        <location evidence="1">Cell outer membrane</location>
    </subcellularLocation>
</comment>
<evidence type="ECO:0000256" key="5">
    <source>
        <dbReference type="ARBA" id="ARBA00022692"/>
    </source>
</evidence>
<keyword evidence="4" id="KW-1134">Transmembrane beta strand</keyword>
<feature type="chain" id="PRO_5031536424" evidence="9">
    <location>
        <begin position="24"/>
        <end position="451"/>
    </location>
</feature>
<dbReference type="GO" id="GO:0015562">
    <property type="term" value="F:efflux transmembrane transporter activity"/>
    <property type="evidence" value="ECO:0007669"/>
    <property type="project" value="InterPro"/>
</dbReference>
<dbReference type="PANTHER" id="PTHR30026:SF20">
    <property type="entry name" value="OUTER MEMBRANE PROTEIN TOLC"/>
    <property type="match status" value="1"/>
</dbReference>
<dbReference type="InterPro" id="IPR051906">
    <property type="entry name" value="TolC-like"/>
</dbReference>
<evidence type="ECO:0000256" key="7">
    <source>
        <dbReference type="ARBA" id="ARBA00023237"/>
    </source>
</evidence>
<feature type="coiled-coil region" evidence="8">
    <location>
        <begin position="149"/>
        <end position="176"/>
    </location>
</feature>
<dbReference type="EMBL" id="JACHHU010000009">
    <property type="protein sequence ID" value="MBB6543007.1"/>
    <property type="molecule type" value="Genomic_DNA"/>
</dbReference>
<keyword evidence="7" id="KW-0998">Cell outer membrane</keyword>
<protein>
    <submittedName>
        <fullName evidence="10">Outer membrane protein</fullName>
    </submittedName>
</protein>
<dbReference type="InterPro" id="IPR010130">
    <property type="entry name" value="T1SS_OMP_TolC"/>
</dbReference>
<keyword evidence="8" id="KW-0175">Coiled coil</keyword>
<gene>
    <name evidence="10" type="ORF">HNQ55_001511</name>
</gene>
<keyword evidence="11" id="KW-1185">Reference proteome</keyword>
<reference evidence="10 11" key="1">
    <citation type="submission" date="2020-08" db="EMBL/GenBank/DDBJ databases">
        <title>Genomic Encyclopedia of Type Strains, Phase IV (KMG-IV): sequencing the most valuable type-strain genomes for metagenomic binning, comparative biology and taxonomic classification.</title>
        <authorList>
            <person name="Goeker M."/>
        </authorList>
    </citation>
    <scope>NUCLEOTIDE SEQUENCE [LARGE SCALE GENOMIC DNA]</scope>
    <source>
        <strain evidence="10 11">DSM 26287</strain>
    </source>
</reference>
<keyword evidence="9" id="KW-0732">Signal</keyword>
<keyword evidence="3" id="KW-0813">Transport</keyword>
<dbReference type="GO" id="GO:0009279">
    <property type="term" value="C:cell outer membrane"/>
    <property type="evidence" value="ECO:0007669"/>
    <property type="project" value="UniProtKB-SubCell"/>
</dbReference>
<evidence type="ECO:0000256" key="9">
    <source>
        <dbReference type="SAM" id="SignalP"/>
    </source>
</evidence>
<evidence type="ECO:0000256" key="4">
    <source>
        <dbReference type="ARBA" id="ARBA00022452"/>
    </source>
</evidence>
<evidence type="ECO:0000256" key="6">
    <source>
        <dbReference type="ARBA" id="ARBA00023136"/>
    </source>
</evidence>
<dbReference type="SUPFAM" id="SSF56954">
    <property type="entry name" value="Outer membrane efflux proteins (OEP)"/>
    <property type="match status" value="1"/>
</dbReference>
<dbReference type="RefSeq" id="WP_184423812.1">
    <property type="nucleotide sequence ID" value="NZ_AP027362.1"/>
</dbReference>
<evidence type="ECO:0000256" key="3">
    <source>
        <dbReference type="ARBA" id="ARBA00022448"/>
    </source>
</evidence>
<dbReference type="Pfam" id="PF02321">
    <property type="entry name" value="OEP"/>
    <property type="match status" value="2"/>
</dbReference>
<dbReference type="Gene3D" id="1.20.1600.10">
    <property type="entry name" value="Outer membrane efflux proteins (OEP)"/>
    <property type="match status" value="1"/>
</dbReference>
<dbReference type="InterPro" id="IPR003423">
    <property type="entry name" value="OMP_efflux"/>
</dbReference>
<dbReference type="PANTHER" id="PTHR30026">
    <property type="entry name" value="OUTER MEMBRANE PROTEIN TOLC"/>
    <property type="match status" value="1"/>
</dbReference>
<sequence>MKKNITSLIVGIACATSSAISYAEDLLSVYEQAKQNDPVVLKAQAQFLASQEDITQARSVLLPFINASASIGQGESESVSNGIYAPVGTIVTTESKSTDYGASLNMQLYHHDSWLRLSNSKKMAHTYDISYQVAKQELIIRVTQAYFDVLSAKDDLEFAKAEKAAIERQLEQTKQRYSVGLTAVTDVHEAQAQYDNAVTAEIRAENNVFNTEEALRVITNVYPRDLNPLNTEKFSASRPIPDSANEWQQTAEAKNLDLIAQKIRVEIAKENINIARAGHYPTLDLSGRYSSGDNEITTVSGTFDNPRLDSHSIGITLTVPIYSGGAISSAVRKQQHNYVVASHDLSQTHRNIVRNARNSYNTVIAAVSGIKALEQAVISAESALKATEAGFEVGTRTIVDVLDSTRNLYNAKRNLSSTRYSYVQSILQLKRAAGTITEQDLKDINKGLSKS</sequence>
<dbReference type="NCBIfam" id="TIGR01844">
    <property type="entry name" value="type_I_sec_TolC"/>
    <property type="match status" value="1"/>
</dbReference>
<comment type="caution">
    <text evidence="10">The sequence shown here is derived from an EMBL/GenBank/DDBJ whole genome shotgun (WGS) entry which is preliminary data.</text>
</comment>
<evidence type="ECO:0000313" key="11">
    <source>
        <dbReference type="Proteomes" id="UP000537141"/>
    </source>
</evidence>
<dbReference type="NCBIfam" id="NF007002">
    <property type="entry name" value="PRK09465.1"/>
    <property type="match status" value="1"/>
</dbReference>
<evidence type="ECO:0000313" key="10">
    <source>
        <dbReference type="EMBL" id="MBB6543007.1"/>
    </source>
</evidence>
<dbReference type="AlphaFoldDB" id="A0A7X0NGF9"/>
<dbReference type="GO" id="GO:0015288">
    <property type="term" value="F:porin activity"/>
    <property type="evidence" value="ECO:0007669"/>
    <property type="project" value="TreeGrafter"/>
</dbReference>
<dbReference type="GO" id="GO:1990281">
    <property type="term" value="C:efflux pump complex"/>
    <property type="evidence" value="ECO:0007669"/>
    <property type="project" value="TreeGrafter"/>
</dbReference>
<evidence type="ECO:0000256" key="2">
    <source>
        <dbReference type="ARBA" id="ARBA00007613"/>
    </source>
</evidence>
<evidence type="ECO:0000256" key="8">
    <source>
        <dbReference type="SAM" id="Coils"/>
    </source>
</evidence>
<accession>A0A7X0NGF9</accession>
<organism evidence="10 11">
    <name type="scientific">Thalassotalea piscium</name>
    <dbReference type="NCBI Taxonomy" id="1230533"/>
    <lineage>
        <taxon>Bacteria</taxon>
        <taxon>Pseudomonadati</taxon>
        <taxon>Pseudomonadota</taxon>
        <taxon>Gammaproteobacteria</taxon>
        <taxon>Alteromonadales</taxon>
        <taxon>Colwelliaceae</taxon>
        <taxon>Thalassotalea</taxon>
    </lineage>
</organism>
<dbReference type="InterPro" id="IPR058622">
    <property type="entry name" value="TolC"/>
</dbReference>
<comment type="similarity">
    <text evidence="2">Belongs to the outer membrane factor (OMF) (TC 1.B.17) family.</text>
</comment>
<name>A0A7X0NGF9_9GAMM</name>
<feature type="signal peptide" evidence="9">
    <location>
        <begin position="1"/>
        <end position="23"/>
    </location>
</feature>
<keyword evidence="5" id="KW-0812">Transmembrane</keyword>
<evidence type="ECO:0000256" key="1">
    <source>
        <dbReference type="ARBA" id="ARBA00004442"/>
    </source>
</evidence>
<dbReference type="Proteomes" id="UP000537141">
    <property type="component" value="Unassembled WGS sequence"/>
</dbReference>